<accession>A0AAV9IZI8</accession>
<feature type="compositionally biased region" description="Low complexity" evidence="3">
    <location>
        <begin position="725"/>
        <end position="743"/>
    </location>
</feature>
<feature type="compositionally biased region" description="Acidic residues" evidence="3">
    <location>
        <begin position="523"/>
        <end position="542"/>
    </location>
</feature>
<evidence type="ECO:0000313" key="6">
    <source>
        <dbReference type="Proteomes" id="UP001301350"/>
    </source>
</evidence>
<evidence type="ECO:0000313" key="5">
    <source>
        <dbReference type="EMBL" id="KAK4537752.1"/>
    </source>
</evidence>
<evidence type="ECO:0000256" key="3">
    <source>
        <dbReference type="SAM" id="MobiDB-lite"/>
    </source>
</evidence>
<feature type="region of interest" description="Disordered" evidence="3">
    <location>
        <begin position="366"/>
        <end position="397"/>
    </location>
</feature>
<feature type="compositionally biased region" description="Low complexity" evidence="3">
    <location>
        <begin position="551"/>
        <end position="572"/>
    </location>
</feature>
<feature type="compositionally biased region" description="Low complexity" evidence="3">
    <location>
        <begin position="699"/>
        <end position="718"/>
    </location>
</feature>
<reference evidence="5 6" key="1">
    <citation type="submission" date="2022-07" db="EMBL/GenBank/DDBJ databases">
        <title>Genome-wide signatures of adaptation to extreme environments.</title>
        <authorList>
            <person name="Cho C.H."/>
            <person name="Yoon H.S."/>
        </authorList>
    </citation>
    <scope>NUCLEOTIDE SEQUENCE [LARGE SCALE GENOMIC DNA]</scope>
    <source>
        <strain evidence="5 6">DBV 063 E5</strain>
    </source>
</reference>
<evidence type="ECO:0000259" key="4">
    <source>
        <dbReference type="PROSITE" id="PS50179"/>
    </source>
</evidence>
<feature type="compositionally biased region" description="Polar residues" evidence="3">
    <location>
        <begin position="107"/>
        <end position="132"/>
    </location>
</feature>
<feature type="region of interest" description="Disordered" evidence="3">
    <location>
        <begin position="505"/>
        <end position="662"/>
    </location>
</feature>
<dbReference type="GO" id="GO:0043130">
    <property type="term" value="F:ubiquitin binding"/>
    <property type="evidence" value="ECO:0007669"/>
    <property type="project" value="InterPro"/>
</dbReference>
<name>A0AAV9IZI8_CYACA</name>
<dbReference type="AlphaFoldDB" id="A0AAV9IZI8"/>
<feature type="compositionally biased region" description="Low complexity" evidence="3">
    <location>
        <begin position="592"/>
        <end position="622"/>
    </location>
</feature>
<feature type="region of interest" description="Disordered" evidence="3">
    <location>
        <begin position="1"/>
        <end position="43"/>
    </location>
</feature>
<dbReference type="EMBL" id="JANCYW010000014">
    <property type="protein sequence ID" value="KAK4537752.1"/>
    <property type="molecule type" value="Genomic_DNA"/>
</dbReference>
<feature type="region of interest" description="Disordered" evidence="3">
    <location>
        <begin position="76"/>
        <end position="138"/>
    </location>
</feature>
<feature type="domain" description="VHS" evidence="4">
    <location>
        <begin position="212"/>
        <end position="343"/>
    </location>
</feature>
<comment type="caution">
    <text evidence="5">The sequence shown here is derived from an EMBL/GenBank/DDBJ whole genome shotgun (WGS) entry which is preliminary data.</text>
</comment>
<feature type="region of interest" description="Disordered" evidence="3">
    <location>
        <begin position="699"/>
        <end position="864"/>
    </location>
</feature>
<dbReference type="InterPro" id="IPR038425">
    <property type="entry name" value="GAT_sf"/>
</dbReference>
<sequence>MSYFDSYRGQQQTAGAARTYPSGGSTYTAPAGADTEGSLRATSSGRIPAFASSHSAQYKQPSQAGSSSSYFGSATAAAASPHGQPASTQPSSWGGMPSRATAATDASYLSPSRSQGQASQSLYTATSAVTTPGTGGSAPGVYGRYGGADGMAAAAPPATGSGALMGGSSSLAEMTLMVDEATRPDLPLEGPHPQFEPIISRILTMVRGGEIAAKAIKNRLKSKNERVLLLTLALLQQAMEECASFYIHVANMRFFRRMWRLVYPDYKNSMKERFYSTFSKDTLQRKYATGEIDKPIYYPAVAMKVMQLVAAWGEEFERFRPYDPKGEFFVHRWRKKQQKYSFPPQPAQEVPAVYRPGTSEAMLASRRERGHGSGGGGDTWNGDVPRKGSARSAAHTPRYDLKDISEAADLASTLIDTSPDAGSVARDEDIAALINTCKAMLREMETMVASMESEKNVIEAIAVNEKLLLVINRYEDICLMDPQTPLNADAARTAAAAAAAAAREAHGDGDKGAKIGDAGESSSVDEDDEEESEDSEEEEEEEQKAAKDKAAAAAPAMAARSKAAVRPKAAAPPKKEQPLVYLGFSSDEEAQGEAVGAPPAVAPAQRSPATATAAANGAAPTASKEGDGASGGGAGNYYLVESPPGSVASSRAGGPMPPPPYGQYPYGQYPYGPYAQPGYPYAAGWYGYGYPYAYGYPQAQQQQQQQAGRPGAAAGYTGAPPPYGYYPGYPMGAPPQQQQQQQQTWVAPNPFDESGAPEGEQAAAAANKRAVPIAQPSPLLSLTGGEAATNASSSRQPPLPFSAALDLAPTSATALVPQAPYAAPPDARQRTAAADTSATAPTPSSAEHNAPSTDAPANAPNPFV</sequence>
<dbReference type="GO" id="GO:0016020">
    <property type="term" value="C:membrane"/>
    <property type="evidence" value="ECO:0007669"/>
    <property type="project" value="UniProtKB-SubCell"/>
</dbReference>
<proteinExistence type="predicted"/>
<dbReference type="InterPro" id="IPR044836">
    <property type="entry name" value="TOL_plant"/>
</dbReference>
<dbReference type="InterPro" id="IPR002014">
    <property type="entry name" value="VHS_dom"/>
</dbReference>
<evidence type="ECO:0000256" key="1">
    <source>
        <dbReference type="ARBA" id="ARBA00004170"/>
    </source>
</evidence>
<dbReference type="Proteomes" id="UP001301350">
    <property type="component" value="Unassembled WGS sequence"/>
</dbReference>
<dbReference type="InterPro" id="IPR008942">
    <property type="entry name" value="ENTH_VHS"/>
</dbReference>
<dbReference type="Gene3D" id="1.20.58.160">
    <property type="match status" value="1"/>
</dbReference>
<organism evidence="5 6">
    <name type="scientific">Cyanidium caldarium</name>
    <name type="common">Red alga</name>
    <dbReference type="NCBI Taxonomy" id="2771"/>
    <lineage>
        <taxon>Eukaryota</taxon>
        <taxon>Rhodophyta</taxon>
        <taxon>Bangiophyceae</taxon>
        <taxon>Cyanidiales</taxon>
        <taxon>Cyanidiaceae</taxon>
        <taxon>Cyanidium</taxon>
    </lineage>
</organism>
<comment type="subcellular location">
    <subcellularLocation>
        <location evidence="1">Membrane</location>
        <topology evidence="1">Peripheral membrane protein</topology>
    </subcellularLocation>
</comment>
<dbReference type="Gene3D" id="1.25.40.90">
    <property type="match status" value="1"/>
</dbReference>
<dbReference type="SUPFAM" id="SSF89009">
    <property type="entry name" value="GAT-like domain"/>
    <property type="match status" value="1"/>
</dbReference>
<keyword evidence="2" id="KW-0472">Membrane</keyword>
<dbReference type="GO" id="GO:0043328">
    <property type="term" value="P:protein transport to vacuole involved in ubiquitin-dependent protein catabolic process via the multivesicular body sorting pathway"/>
    <property type="evidence" value="ECO:0007669"/>
    <property type="project" value="InterPro"/>
</dbReference>
<feature type="compositionally biased region" description="Basic and acidic residues" evidence="3">
    <location>
        <begin position="505"/>
        <end position="514"/>
    </location>
</feature>
<protein>
    <recommendedName>
        <fullName evidence="4">VHS domain-containing protein</fullName>
    </recommendedName>
</protein>
<feature type="compositionally biased region" description="Low complexity" evidence="3">
    <location>
        <begin position="76"/>
        <end position="87"/>
    </location>
</feature>
<feature type="compositionally biased region" description="Low complexity" evidence="3">
    <location>
        <begin position="824"/>
        <end position="846"/>
    </location>
</feature>
<keyword evidence="6" id="KW-1185">Reference proteome</keyword>
<dbReference type="GO" id="GO:0035091">
    <property type="term" value="F:phosphatidylinositol binding"/>
    <property type="evidence" value="ECO:0007669"/>
    <property type="project" value="InterPro"/>
</dbReference>
<dbReference type="PROSITE" id="PS50179">
    <property type="entry name" value="VHS"/>
    <property type="match status" value="1"/>
</dbReference>
<dbReference type="PANTHER" id="PTHR45898:SF4">
    <property type="entry name" value="TARGET OF MYB PROTEIN 1"/>
    <property type="match status" value="1"/>
</dbReference>
<gene>
    <name evidence="5" type="ORF">CDCA_CDCA14G3777</name>
</gene>
<evidence type="ECO:0000256" key="2">
    <source>
        <dbReference type="ARBA" id="ARBA00023136"/>
    </source>
</evidence>
<dbReference type="PANTHER" id="PTHR45898">
    <property type="entry name" value="TOM1-LIKE PROTEIN"/>
    <property type="match status" value="1"/>
</dbReference>
<dbReference type="SUPFAM" id="SSF48464">
    <property type="entry name" value="ENTH/VHS domain"/>
    <property type="match status" value="1"/>
</dbReference>